<proteinExistence type="predicted"/>
<evidence type="ECO:0000313" key="2">
    <source>
        <dbReference type="EMBL" id="XCM81177.1"/>
    </source>
</evidence>
<evidence type="ECO:0000256" key="1">
    <source>
        <dbReference type="SAM" id="Phobius"/>
    </source>
</evidence>
<name>A0AAU8JZ92_9ACTN</name>
<dbReference type="AlphaFoldDB" id="A0AAU8JZ92"/>
<protein>
    <recommendedName>
        <fullName evidence="3">LPXTG-motif cell wall-anchored protein</fullName>
    </recommendedName>
</protein>
<keyword evidence="1" id="KW-0472">Membrane</keyword>
<feature type="transmembrane region" description="Helical" evidence="1">
    <location>
        <begin position="257"/>
        <end position="276"/>
    </location>
</feature>
<reference evidence="2" key="1">
    <citation type="submission" date="2024-06" db="EMBL/GenBank/DDBJ databases">
        <title>The genome sequences of Kitasatospora sp. strain HUAS MG31.</title>
        <authorList>
            <person name="Mo P."/>
        </authorList>
    </citation>
    <scope>NUCLEOTIDE SEQUENCE</scope>
    <source>
        <strain evidence="2">HUAS MG31</strain>
    </source>
</reference>
<dbReference type="RefSeq" id="WP_354642114.1">
    <property type="nucleotide sequence ID" value="NZ_CP159872.1"/>
</dbReference>
<keyword evidence="1" id="KW-1133">Transmembrane helix</keyword>
<organism evidence="2">
    <name type="scientific">Kitasatospora camelliae</name>
    <dbReference type="NCBI Taxonomy" id="3156397"/>
    <lineage>
        <taxon>Bacteria</taxon>
        <taxon>Bacillati</taxon>
        <taxon>Actinomycetota</taxon>
        <taxon>Actinomycetes</taxon>
        <taxon>Kitasatosporales</taxon>
        <taxon>Streptomycetaceae</taxon>
        <taxon>Kitasatospora</taxon>
    </lineage>
</organism>
<gene>
    <name evidence="2" type="ORF">ABWK59_20785</name>
</gene>
<dbReference type="InterPro" id="IPR006311">
    <property type="entry name" value="TAT_signal"/>
</dbReference>
<dbReference type="KEGG" id="kcm:ABWK59_20785"/>
<sequence length="281" mass="27790">MTDNRILLARGAAAVVLAGVIGLTAAPLGAAAPVAPVVPVVGVAPVADGELAAARDAAGAPGVLEQLGRFFARKGVPPAGASSAAEAEAAVAAAPRLTGETAAVYTLDPGFVAGTTGSPVARPEFVASKAVAADGSTASVWTVKQGGGWRVVNIATGGDETDYPARAATGGGGVAFREPQIGAWYVQRGERVLPLNAEAKGAVGAGGVTLAEYRRQVRQRYGDKLPGSAYDLAGRGGGYEAEAPGGAADTPEYVPPLTAGAALTVTVLATAAVVAARRRRS</sequence>
<keyword evidence="1" id="KW-0812">Transmembrane</keyword>
<evidence type="ECO:0008006" key="3">
    <source>
        <dbReference type="Google" id="ProtNLM"/>
    </source>
</evidence>
<dbReference type="PROSITE" id="PS51318">
    <property type="entry name" value="TAT"/>
    <property type="match status" value="1"/>
</dbReference>
<accession>A0AAU8JZ92</accession>
<dbReference type="EMBL" id="CP159872">
    <property type="protein sequence ID" value="XCM81177.1"/>
    <property type="molecule type" value="Genomic_DNA"/>
</dbReference>